<feature type="compositionally biased region" description="Basic and acidic residues" evidence="1">
    <location>
        <begin position="333"/>
        <end position="343"/>
    </location>
</feature>
<proteinExistence type="predicted"/>
<feature type="region of interest" description="Disordered" evidence="1">
    <location>
        <begin position="596"/>
        <end position="631"/>
    </location>
</feature>
<feature type="compositionally biased region" description="Polar residues" evidence="1">
    <location>
        <begin position="697"/>
        <end position="706"/>
    </location>
</feature>
<dbReference type="Pfam" id="PF20777">
    <property type="entry name" value="KH_SLS1_2"/>
    <property type="match status" value="1"/>
</dbReference>
<evidence type="ECO:0000313" key="5">
    <source>
        <dbReference type="Proteomes" id="UP001357485"/>
    </source>
</evidence>
<feature type="domain" description="SLS1 C-terminal" evidence="3">
    <location>
        <begin position="460"/>
        <end position="586"/>
    </location>
</feature>
<evidence type="ECO:0000313" key="4">
    <source>
        <dbReference type="EMBL" id="KAK5291883.1"/>
    </source>
</evidence>
<feature type="compositionally biased region" description="Polar residues" evidence="1">
    <location>
        <begin position="219"/>
        <end position="230"/>
    </location>
</feature>
<evidence type="ECO:0000256" key="1">
    <source>
        <dbReference type="SAM" id="MobiDB-lite"/>
    </source>
</evidence>
<evidence type="ECO:0000259" key="2">
    <source>
        <dbReference type="Pfam" id="PF20777"/>
    </source>
</evidence>
<feature type="region of interest" description="Disordered" evidence="1">
    <location>
        <begin position="646"/>
        <end position="707"/>
    </location>
</feature>
<feature type="domain" description="SLS1 C-terminal" evidence="3">
    <location>
        <begin position="200"/>
        <end position="457"/>
    </location>
</feature>
<organism evidence="4 5">
    <name type="scientific">Cryomyces antarcticus</name>
    <dbReference type="NCBI Taxonomy" id="329879"/>
    <lineage>
        <taxon>Eukaryota</taxon>
        <taxon>Fungi</taxon>
        <taxon>Dikarya</taxon>
        <taxon>Ascomycota</taxon>
        <taxon>Pezizomycotina</taxon>
        <taxon>Dothideomycetes</taxon>
        <taxon>Dothideomycetes incertae sedis</taxon>
        <taxon>Cryomyces</taxon>
    </lineage>
</organism>
<feature type="compositionally biased region" description="Low complexity" evidence="1">
    <location>
        <begin position="679"/>
        <end position="690"/>
    </location>
</feature>
<reference evidence="4 5" key="1">
    <citation type="submission" date="2023-08" db="EMBL/GenBank/DDBJ databases">
        <title>Black Yeasts Isolated from many extreme environments.</title>
        <authorList>
            <person name="Coleine C."/>
            <person name="Stajich J.E."/>
            <person name="Selbmann L."/>
        </authorList>
    </citation>
    <scope>NUCLEOTIDE SEQUENCE [LARGE SCALE GENOMIC DNA]</scope>
    <source>
        <strain evidence="4 5">CCFEE 536</strain>
    </source>
</reference>
<dbReference type="InterPro" id="IPR048401">
    <property type="entry name" value="SLS1_C"/>
</dbReference>
<name>A0ABR0M7R4_9PEZI</name>
<feature type="compositionally biased region" description="Polar residues" evidence="1">
    <location>
        <begin position="311"/>
        <end position="329"/>
    </location>
</feature>
<dbReference type="Proteomes" id="UP001357485">
    <property type="component" value="Unassembled WGS sequence"/>
</dbReference>
<protein>
    <submittedName>
        <fullName evidence="4">Uncharacterized protein</fullName>
    </submittedName>
</protein>
<evidence type="ECO:0000259" key="3">
    <source>
        <dbReference type="Pfam" id="PF20778"/>
    </source>
</evidence>
<gene>
    <name evidence="4" type="ORF">LTR16_002033</name>
</gene>
<dbReference type="InterPro" id="IPR048748">
    <property type="entry name" value="SLS1_KH2"/>
</dbReference>
<feature type="compositionally biased region" description="Basic and acidic residues" evidence="1">
    <location>
        <begin position="646"/>
        <end position="674"/>
    </location>
</feature>
<accession>A0ABR0M7R4</accession>
<feature type="region of interest" description="Disordered" evidence="1">
    <location>
        <begin position="311"/>
        <end position="352"/>
    </location>
</feature>
<dbReference type="PANTHER" id="PTHR37919:SF2">
    <property type="entry name" value="EXPERA DOMAIN-CONTAINING PROTEIN"/>
    <property type="match status" value="1"/>
</dbReference>
<sequence>MPRKEWLAERILRRCWSIGPLDESYVQGEQEVRLNDTQMNLLLSGDRGNFERTGILPQGSRRKVEFYKPHNIVRVTDTREGCRTALDLLYKELVNTKCLEVDSRIFLPVACQQRRKKSKLDRGLRDEDLKMVAGMTRTHIAYSTSQDKILIYAFALKDAEDARRMLLSLIDLPSRRTSSVILPALLSGKNMLVPVATSKALPHRHRSKRLGRWTSLASKLGSENQGQVSTAEGGGSPTKDPNDSTMERTTFVAYLEKTLENTSGLEMRVHNARDQDPNVTTDRPREGSYWEPQVLSTTRAIIGHSLQQIPYSADTSSTGPVSSQHSFPSPRSPSRDHTFRKADSVSSSHLSTDKGTFVATVPGLPALISRTIPPALGASTYRSSKSTLTVRLIPSPFTTKYGFGALTAFPEVHMQLFVGEDPARSRPELKTRAVIAVLEEHVVDIAIPEAPVDLRFCEVIQASFNSDEPLVAPTDLRLKIPRWIVREEARAETGGVTSSTADDTALIQKKLAQRAKADEMEMQYLFAGFEHRELTRLDSIVDLSKLDSFSARHELTFQTVEAGKIGGRWSEIGLRLGSHEKTNHEKKVFNVTTRSRSVSVDRTNSTEGTQEMREEGTQSDFAMSEEEELDDEWGITELHETLSAKVRGRETARGDEEEVGGSKEVKTSRNEQDIQIHGASPPAVDTPAVVDDADSTSATEGDSQYTPLLERAADPQAQQEQEPNGTKSVLHASLALTELVRKACIQPLGSRLPVAVRSGVYTGTPAICKIKKRPHSEEGFTRGLDD</sequence>
<keyword evidence="5" id="KW-1185">Reference proteome</keyword>
<feature type="compositionally biased region" description="Polar residues" evidence="1">
    <location>
        <begin position="596"/>
        <end position="609"/>
    </location>
</feature>
<dbReference type="Pfam" id="PF20778">
    <property type="entry name" value="SLS1_C"/>
    <property type="match status" value="2"/>
</dbReference>
<feature type="region of interest" description="Disordered" evidence="1">
    <location>
        <begin position="219"/>
        <end position="246"/>
    </location>
</feature>
<feature type="domain" description="SLS1 second KH" evidence="2">
    <location>
        <begin position="124"/>
        <end position="168"/>
    </location>
</feature>
<dbReference type="EMBL" id="JAVRRA010000142">
    <property type="protein sequence ID" value="KAK5291883.1"/>
    <property type="molecule type" value="Genomic_DNA"/>
</dbReference>
<dbReference type="PANTHER" id="PTHR37919">
    <property type="entry name" value="PROTEIN CBG05606"/>
    <property type="match status" value="1"/>
</dbReference>
<comment type="caution">
    <text evidence="4">The sequence shown here is derived from an EMBL/GenBank/DDBJ whole genome shotgun (WGS) entry which is preliminary data.</text>
</comment>